<evidence type="ECO:0008006" key="3">
    <source>
        <dbReference type="Google" id="ProtNLM"/>
    </source>
</evidence>
<dbReference type="RefSeq" id="WP_008874532.1">
    <property type="nucleotide sequence ID" value="NZ_CAUM01000068.1"/>
</dbReference>
<keyword evidence="2" id="KW-1185">Reference proteome</keyword>
<name>M5ELG0_9HYPH</name>
<accession>M5ELG0</accession>
<dbReference type="EMBL" id="CAUM01000068">
    <property type="protein sequence ID" value="CCV05584.1"/>
    <property type="molecule type" value="Genomic_DNA"/>
</dbReference>
<dbReference type="eggNOG" id="ENOG5032YKK">
    <property type="taxonomic scope" value="Bacteria"/>
</dbReference>
<reference evidence="1 2" key="1">
    <citation type="submission" date="2013-02" db="EMBL/GenBank/DDBJ databases">
        <authorList>
            <person name="Genoscope - CEA"/>
        </authorList>
    </citation>
    <scope>NUCLEOTIDE SEQUENCE [LARGE SCALE GENOMIC DNA]</scope>
    <source>
        <strain evidence="1 2">STM 2683</strain>
    </source>
</reference>
<gene>
    <name evidence="1" type="ORF">MESS2_160007</name>
</gene>
<dbReference type="OrthoDB" id="7630456at2"/>
<sequence>MTAPGDLLQALFLRLKSDATLSALLGGAGLLERTTDDAAFPYVTCGRTSAFDLDTGADNDADQLVTLHVWSKAYGEEETRLIMDSIKARLSDAALAIGPHGQTRLSLEFAEARYDEDLAVHHGLLRFRAITQENA</sequence>
<dbReference type="Proteomes" id="UP000012062">
    <property type="component" value="Unassembled WGS sequence"/>
</dbReference>
<dbReference type="STRING" id="1297569.MESS2_160007"/>
<evidence type="ECO:0000313" key="2">
    <source>
        <dbReference type="Proteomes" id="UP000012062"/>
    </source>
</evidence>
<evidence type="ECO:0000313" key="1">
    <source>
        <dbReference type="EMBL" id="CCV05584.1"/>
    </source>
</evidence>
<protein>
    <recommendedName>
        <fullName evidence="3">DUF3168 domain-containing protein</fullName>
    </recommendedName>
</protein>
<dbReference type="InterPro" id="IPR021508">
    <property type="entry name" value="Gp17-like"/>
</dbReference>
<comment type="caution">
    <text evidence="1">The sequence shown here is derived from an EMBL/GenBank/DDBJ whole genome shotgun (WGS) entry which is preliminary data.</text>
</comment>
<dbReference type="Pfam" id="PF11367">
    <property type="entry name" value="Tail_completion_gp17"/>
    <property type="match status" value="1"/>
</dbReference>
<proteinExistence type="predicted"/>
<dbReference type="Gene3D" id="3.30.2000.30">
    <property type="match status" value="1"/>
</dbReference>
<dbReference type="InterPro" id="IPR053745">
    <property type="entry name" value="Viral_Tail_Comp_sf"/>
</dbReference>
<organism evidence="1 2">
    <name type="scientific">Mesorhizobium metallidurans STM 2683</name>
    <dbReference type="NCBI Taxonomy" id="1297569"/>
    <lineage>
        <taxon>Bacteria</taxon>
        <taxon>Pseudomonadati</taxon>
        <taxon>Pseudomonadota</taxon>
        <taxon>Alphaproteobacteria</taxon>
        <taxon>Hyphomicrobiales</taxon>
        <taxon>Phyllobacteriaceae</taxon>
        <taxon>Mesorhizobium</taxon>
    </lineage>
</organism>
<dbReference type="AlphaFoldDB" id="M5ELG0"/>